<dbReference type="Pfam" id="PF08665">
    <property type="entry name" value="PglZ"/>
    <property type="match status" value="1"/>
</dbReference>
<dbReference type="RefSeq" id="WP_101299024.1">
    <property type="nucleotide sequence ID" value="NZ_CP025197.1"/>
</dbReference>
<dbReference type="SUPFAM" id="SSF53649">
    <property type="entry name" value="Alkaline phosphatase-like"/>
    <property type="match status" value="1"/>
</dbReference>
<dbReference type="InterPro" id="IPR017850">
    <property type="entry name" value="Alkaline_phosphatase_core_sf"/>
</dbReference>
<dbReference type="NCBIfam" id="TIGR02687">
    <property type="entry name" value="BREX-1 system phosphatase PglZ type A"/>
    <property type="match status" value="1"/>
</dbReference>
<organism evidence="1 2">
    <name type="scientific">Acetivibrio saccincola</name>
    <dbReference type="NCBI Taxonomy" id="1677857"/>
    <lineage>
        <taxon>Bacteria</taxon>
        <taxon>Bacillati</taxon>
        <taxon>Bacillota</taxon>
        <taxon>Clostridia</taxon>
        <taxon>Eubacteriales</taxon>
        <taxon>Oscillospiraceae</taxon>
        <taxon>Acetivibrio</taxon>
    </lineage>
</organism>
<accession>A0A2K9EF63</accession>
<dbReference type="KEGG" id="hsc:HVS_02905"/>
<proteinExistence type="predicted"/>
<dbReference type="EMBL" id="CP025197">
    <property type="protein sequence ID" value="AUG56533.1"/>
    <property type="molecule type" value="Genomic_DNA"/>
</dbReference>
<evidence type="ECO:0000313" key="1">
    <source>
        <dbReference type="EMBL" id="AUG56533.1"/>
    </source>
</evidence>
<protein>
    <submittedName>
        <fullName evidence="1">PglZ domain protein</fullName>
    </submittedName>
</protein>
<dbReference type="Gene3D" id="3.40.720.10">
    <property type="entry name" value="Alkaline Phosphatase, subunit A"/>
    <property type="match status" value="1"/>
</dbReference>
<evidence type="ECO:0000313" key="2">
    <source>
        <dbReference type="Proteomes" id="UP000233534"/>
    </source>
</evidence>
<dbReference type="AlphaFoldDB" id="A0A2K9EF63"/>
<sequence>MNLLEVKKILEEIFNKEPVEGKKRNIVFWYDDEGEFAEDIEELKLDNAKIIKLADNNSFYIKYLLEKEDTESNYLLYSPSSKPMPRDNWLLDILKYSEEFSTDKATLIMRDFKVGDPSLRNVFKGYLKFFGNKERYRKFASYHIDKFTKEKVDIAVLSALCRLPVADFEQVVKKVLIEELEGENKYLEAIENFGNIDAFWDLVEKRYGYNYEERSLEKLTIMLLVTHLSYTLEEDMPTTWEEYVSPKRSDAIVFISNFMNHSTDGKYYDLLADRAQETLNVKGYLDKWDIDKYIECDTLRAFDEAIMDRIIGNLVEGVGEFDRYRKLINKRRTSHWFETYRNQYEALYFANELLEMEKRIGGVIKAETAHDLITAYTKEYYLMDYFYRKFYLHYDKVTDKDPFEKLAERIENTYTHWYLNELSIKWSAAVQEEMLEEYSLVGIKQQRDFYKDIVSPFTRNNERVFVIISDALRYEAARELLNLINKEVRGMAEIEFMQGVIPSTTKYGMASLLPRKELVVNDKSDIIIDGISTQGTANRGKIIANYSDNTQAISFSDMVDMRRADYKEAFEGKKLIYIYHDTIDAVGEVPQTEREVFDAVEKGFEDLVSLIKNLINHVSATNIIITADHGFIYRRSQLTEVDKISRFDAETIDAGRRYMLAEIDEDIPDTLPISMKYLFGQETKLKAIVPKGMIRYKVQGAGANYVHGGASLQEIIVPVIRFKNIRKDEYKATKVEVKLTNISRKITNRITYLEFFQTEVVDEKKVPLKLKLYFVDKEGNRISNENIIIADSRSKNPENRTYREKFTLRDMAYDKNKEYYLILEDEDETVEKIYERIPFTIDLLFTDDFGL</sequence>
<name>A0A2K9EF63_9FIRM</name>
<reference evidence="1 2" key="1">
    <citation type="submission" date="2017-12" db="EMBL/GenBank/DDBJ databases">
        <title>Complete genome sequence of Herbivorax saccincola GGR1, a novel Cellulosome-producing hydrolytic bacterium in a thermophilic biogas plant, established by Illumina and Nanopore MinION sequencing.</title>
        <authorList>
            <person name="Pechtl A."/>
            <person name="Ruckert C."/>
            <person name="Koeck D.E."/>
            <person name="Maus I."/>
            <person name="Winkler A."/>
            <person name="Kalinowski J."/>
            <person name="Puhler A."/>
            <person name="Schwarz W.W."/>
            <person name="Zverlov V.V."/>
            <person name="Schluter A."/>
            <person name="Liebl W."/>
        </authorList>
    </citation>
    <scope>NUCLEOTIDE SEQUENCE [LARGE SCALE GENOMIC DNA]</scope>
    <source>
        <strain evidence="2">SR1</strain>
    </source>
</reference>
<dbReference type="InterPro" id="IPR014060">
    <property type="entry name" value="PglZ"/>
</dbReference>
<keyword evidence="2" id="KW-1185">Reference proteome</keyword>
<dbReference type="Proteomes" id="UP000233534">
    <property type="component" value="Chromosome"/>
</dbReference>
<gene>
    <name evidence="1" type="ORF">HVS_02905</name>
</gene>